<evidence type="ECO:0000313" key="2">
    <source>
        <dbReference type="Proteomes" id="UP000094256"/>
    </source>
</evidence>
<dbReference type="STRING" id="1560345.AWL63_20300"/>
<organism evidence="1 2">
    <name type="scientific">Sphingomonas panacis</name>
    <dbReference type="NCBI Taxonomy" id="1560345"/>
    <lineage>
        <taxon>Bacteria</taxon>
        <taxon>Pseudomonadati</taxon>
        <taxon>Pseudomonadota</taxon>
        <taxon>Alphaproteobacteria</taxon>
        <taxon>Sphingomonadales</taxon>
        <taxon>Sphingomonadaceae</taxon>
        <taxon>Sphingomonas</taxon>
    </lineage>
</organism>
<proteinExistence type="predicted"/>
<dbReference type="SUPFAM" id="SSF54909">
    <property type="entry name" value="Dimeric alpha+beta barrel"/>
    <property type="match status" value="1"/>
</dbReference>
<protein>
    <recommendedName>
        <fullName evidence="3">ABM domain-containing protein</fullName>
    </recommendedName>
</protein>
<evidence type="ECO:0008006" key="3">
    <source>
        <dbReference type="Google" id="ProtNLM"/>
    </source>
</evidence>
<keyword evidence="2" id="KW-1185">Reference proteome</keyword>
<dbReference type="OrthoDB" id="7210869at2"/>
<name>A0A1B3ZEU3_9SPHN</name>
<dbReference type="InterPro" id="IPR011008">
    <property type="entry name" value="Dimeric_a/b-barrel"/>
</dbReference>
<sequence>MSETEPLILRRWSSRIRTEDSEAYVSYIRSTGVEDYLGTPGNLGCEMLLRDCGDGSTEVSTLSWWQSMESIRAFAGDDVERARYYPEDDRFLLEKPDHVEHHHIVVEALGLRRELEQS</sequence>
<gene>
    <name evidence="1" type="ORF">AWL63_20300</name>
</gene>
<dbReference type="Proteomes" id="UP000094256">
    <property type="component" value="Chromosome"/>
</dbReference>
<evidence type="ECO:0000313" key="1">
    <source>
        <dbReference type="EMBL" id="AOH85949.1"/>
    </source>
</evidence>
<dbReference type="AlphaFoldDB" id="A0A1B3ZEU3"/>
<dbReference type="RefSeq" id="WP_069206477.1">
    <property type="nucleotide sequence ID" value="NZ_CP014168.1"/>
</dbReference>
<reference evidence="1 2" key="1">
    <citation type="submission" date="2016-01" db="EMBL/GenBank/DDBJ databases">
        <title>Complete genome and mega plasmid sequence of Sphingomonas panacis DCY99 elicits systemic resistance in rice to Xanthomonas oryzae.</title>
        <authorList>
            <person name="Kim Y.J."/>
            <person name="Yang D.C."/>
            <person name="Sing P."/>
        </authorList>
    </citation>
    <scope>NUCLEOTIDE SEQUENCE [LARGE SCALE GENOMIC DNA]</scope>
    <source>
        <strain evidence="1 2">DCY99</strain>
    </source>
</reference>
<dbReference type="EMBL" id="CP014168">
    <property type="protein sequence ID" value="AOH85949.1"/>
    <property type="molecule type" value="Genomic_DNA"/>
</dbReference>
<accession>A0A1B3ZEU3</accession>
<dbReference type="KEGG" id="span:AWL63_20300"/>